<proteinExistence type="predicted"/>
<gene>
    <name evidence="1" type="ORF">TrLO_g15423</name>
</gene>
<protein>
    <submittedName>
        <fullName evidence="1">Uncharacterized protein</fullName>
    </submittedName>
</protein>
<organism evidence="1 2">
    <name type="scientific">Triparma laevis f. longispina</name>
    <dbReference type="NCBI Taxonomy" id="1714387"/>
    <lineage>
        <taxon>Eukaryota</taxon>
        <taxon>Sar</taxon>
        <taxon>Stramenopiles</taxon>
        <taxon>Ochrophyta</taxon>
        <taxon>Bolidophyceae</taxon>
        <taxon>Parmales</taxon>
        <taxon>Triparmaceae</taxon>
        <taxon>Triparma</taxon>
    </lineage>
</organism>
<evidence type="ECO:0000313" key="1">
    <source>
        <dbReference type="EMBL" id="GMH71693.1"/>
    </source>
</evidence>
<name>A0A9W7AMA3_9STRA</name>
<sequence length="133" mass="14825">MSSPVERFPPSLQKLMSKAAARVSNGPSDRDSRILERLSEPDGPLLEFISVERTEVGSLAVQRLEDYLGSLVEPFLASRDTECSMGCALNTVMYKSTFYLYLGARLNCVGMDEPFKHSFSLEGDLQILPRRCS</sequence>
<reference evidence="2" key="1">
    <citation type="journal article" date="2023" name="Commun. Biol.">
        <title>Genome analysis of Parmales, the sister group of diatoms, reveals the evolutionary specialization of diatoms from phago-mixotrophs to photoautotrophs.</title>
        <authorList>
            <person name="Ban H."/>
            <person name="Sato S."/>
            <person name="Yoshikawa S."/>
            <person name="Yamada K."/>
            <person name="Nakamura Y."/>
            <person name="Ichinomiya M."/>
            <person name="Sato N."/>
            <person name="Blanc-Mathieu R."/>
            <person name="Endo H."/>
            <person name="Kuwata A."/>
            <person name="Ogata H."/>
        </authorList>
    </citation>
    <scope>NUCLEOTIDE SEQUENCE [LARGE SCALE GENOMIC DNA]</scope>
    <source>
        <strain evidence="2">NIES 3700</strain>
    </source>
</reference>
<comment type="caution">
    <text evidence="1">The sequence shown here is derived from an EMBL/GenBank/DDBJ whole genome shotgun (WGS) entry which is preliminary data.</text>
</comment>
<keyword evidence="2" id="KW-1185">Reference proteome</keyword>
<accession>A0A9W7AMA3</accession>
<dbReference type="EMBL" id="BRXW01000642">
    <property type="protein sequence ID" value="GMH71693.1"/>
    <property type="molecule type" value="Genomic_DNA"/>
</dbReference>
<evidence type="ECO:0000313" key="2">
    <source>
        <dbReference type="Proteomes" id="UP001165122"/>
    </source>
</evidence>
<dbReference type="AlphaFoldDB" id="A0A9W7AMA3"/>
<dbReference type="Proteomes" id="UP001165122">
    <property type="component" value="Unassembled WGS sequence"/>
</dbReference>